<sequence>MSQNNLILLVEDDRRLAQLVKDFLESNDFQVAIEENGNRVIRQTQNLNPALIVLDLMLPGKDGLTLCKELRPQFKGPILMLTARDSDLDQVLGLEYGADDYVIKPAEPRVLLARIRALMRRYYQNDPREQEALIFGELCIQPTARKVLLGGEEVVLSSHEYDLLLALAAQAGQILSREFLFNHIYNREYDGLDRTIDVRISQLRKKLNDNPDNPTRIKTIWGKGYLFIADAWK</sequence>
<dbReference type="Gene3D" id="3.40.50.2300">
    <property type="match status" value="1"/>
</dbReference>
<comment type="caution">
    <text evidence="6">The sequence shown here is derived from an EMBL/GenBank/DDBJ whole genome shotgun (WGS) entry which is preliminary data.</text>
</comment>
<feature type="domain" description="OmpR/PhoB-type" evidence="5">
    <location>
        <begin position="130"/>
        <end position="229"/>
    </location>
</feature>
<name>A0ABU1UUK6_9GAMM</name>
<reference evidence="6 7" key="1">
    <citation type="submission" date="2023-07" db="EMBL/GenBank/DDBJ databases">
        <title>Sorghum-associated microbial communities from plants grown in Nebraska, USA.</title>
        <authorList>
            <person name="Schachtman D."/>
        </authorList>
    </citation>
    <scope>NUCLEOTIDE SEQUENCE [LARGE SCALE GENOMIC DNA]</scope>
    <source>
        <strain evidence="6 7">BE190</strain>
    </source>
</reference>
<dbReference type="Proteomes" id="UP001253595">
    <property type="component" value="Unassembled WGS sequence"/>
</dbReference>
<dbReference type="InterPro" id="IPR001789">
    <property type="entry name" value="Sig_transdc_resp-reg_receiver"/>
</dbReference>
<keyword evidence="1 3" id="KW-0238">DNA-binding</keyword>
<dbReference type="InterPro" id="IPR039420">
    <property type="entry name" value="WalR-like"/>
</dbReference>
<evidence type="ECO:0000256" key="1">
    <source>
        <dbReference type="ARBA" id="ARBA00023125"/>
    </source>
</evidence>
<evidence type="ECO:0000313" key="7">
    <source>
        <dbReference type="Proteomes" id="UP001253595"/>
    </source>
</evidence>
<dbReference type="InterPro" id="IPR001867">
    <property type="entry name" value="OmpR/PhoB-type_DNA-bd"/>
</dbReference>
<dbReference type="SUPFAM" id="SSF52172">
    <property type="entry name" value="CheY-like"/>
    <property type="match status" value="1"/>
</dbReference>
<dbReference type="SMART" id="SM00448">
    <property type="entry name" value="REC"/>
    <property type="match status" value="1"/>
</dbReference>
<dbReference type="Pfam" id="PF00072">
    <property type="entry name" value="Response_reg"/>
    <property type="match status" value="1"/>
</dbReference>
<dbReference type="SUPFAM" id="SSF46894">
    <property type="entry name" value="C-terminal effector domain of the bipartite response regulators"/>
    <property type="match status" value="1"/>
</dbReference>
<dbReference type="InterPro" id="IPR036388">
    <property type="entry name" value="WH-like_DNA-bd_sf"/>
</dbReference>
<feature type="modified residue" description="4-aspartylphosphate" evidence="2">
    <location>
        <position position="55"/>
    </location>
</feature>
<dbReference type="Gene3D" id="6.10.250.690">
    <property type="match status" value="1"/>
</dbReference>
<keyword evidence="2" id="KW-0597">Phosphoprotein</keyword>
<evidence type="ECO:0000259" key="4">
    <source>
        <dbReference type="PROSITE" id="PS50110"/>
    </source>
</evidence>
<keyword evidence="7" id="KW-1185">Reference proteome</keyword>
<evidence type="ECO:0000259" key="5">
    <source>
        <dbReference type="PROSITE" id="PS51755"/>
    </source>
</evidence>
<evidence type="ECO:0000256" key="3">
    <source>
        <dbReference type="PROSITE-ProRule" id="PRU01091"/>
    </source>
</evidence>
<feature type="DNA-binding region" description="OmpR/PhoB-type" evidence="3">
    <location>
        <begin position="130"/>
        <end position="229"/>
    </location>
</feature>
<evidence type="ECO:0000256" key="2">
    <source>
        <dbReference type="PROSITE-ProRule" id="PRU00169"/>
    </source>
</evidence>
<dbReference type="RefSeq" id="WP_310069085.1">
    <property type="nucleotide sequence ID" value="NZ_JAVDVX010000001.1"/>
</dbReference>
<dbReference type="Pfam" id="PF00486">
    <property type="entry name" value="Trans_reg_C"/>
    <property type="match status" value="1"/>
</dbReference>
<dbReference type="PROSITE" id="PS50110">
    <property type="entry name" value="RESPONSE_REGULATORY"/>
    <property type="match status" value="1"/>
</dbReference>
<accession>A0ABU1UUK6</accession>
<dbReference type="PANTHER" id="PTHR48111:SF47">
    <property type="entry name" value="TRANSCRIPTIONAL REGULATORY PROTEIN RSTA"/>
    <property type="match status" value="1"/>
</dbReference>
<proteinExistence type="predicted"/>
<gene>
    <name evidence="6" type="ORF">J2X05_000874</name>
</gene>
<protein>
    <submittedName>
        <fullName evidence="6">DNA-binding response OmpR family regulator</fullName>
    </submittedName>
</protein>
<dbReference type="PANTHER" id="PTHR48111">
    <property type="entry name" value="REGULATOR OF RPOS"/>
    <property type="match status" value="1"/>
</dbReference>
<organism evidence="6 7">
    <name type="scientific">Cellvibrio fibrivorans</name>
    <dbReference type="NCBI Taxonomy" id="126350"/>
    <lineage>
        <taxon>Bacteria</taxon>
        <taxon>Pseudomonadati</taxon>
        <taxon>Pseudomonadota</taxon>
        <taxon>Gammaproteobacteria</taxon>
        <taxon>Cellvibrionales</taxon>
        <taxon>Cellvibrionaceae</taxon>
        <taxon>Cellvibrio</taxon>
    </lineage>
</organism>
<dbReference type="Gene3D" id="1.10.10.10">
    <property type="entry name" value="Winged helix-like DNA-binding domain superfamily/Winged helix DNA-binding domain"/>
    <property type="match status" value="1"/>
</dbReference>
<dbReference type="CDD" id="cd00383">
    <property type="entry name" value="trans_reg_C"/>
    <property type="match status" value="1"/>
</dbReference>
<dbReference type="InterPro" id="IPR016032">
    <property type="entry name" value="Sig_transdc_resp-reg_C-effctor"/>
</dbReference>
<dbReference type="InterPro" id="IPR011006">
    <property type="entry name" value="CheY-like_superfamily"/>
</dbReference>
<evidence type="ECO:0000313" key="6">
    <source>
        <dbReference type="EMBL" id="MDR7088871.1"/>
    </source>
</evidence>
<dbReference type="PROSITE" id="PS51755">
    <property type="entry name" value="OMPR_PHOB"/>
    <property type="match status" value="1"/>
</dbReference>
<dbReference type="GO" id="GO:0003677">
    <property type="term" value="F:DNA binding"/>
    <property type="evidence" value="ECO:0007669"/>
    <property type="project" value="UniProtKB-KW"/>
</dbReference>
<dbReference type="SMART" id="SM00862">
    <property type="entry name" value="Trans_reg_C"/>
    <property type="match status" value="1"/>
</dbReference>
<dbReference type="EMBL" id="JAVDVX010000001">
    <property type="protein sequence ID" value="MDR7088871.1"/>
    <property type="molecule type" value="Genomic_DNA"/>
</dbReference>
<feature type="domain" description="Response regulatory" evidence="4">
    <location>
        <begin position="6"/>
        <end position="119"/>
    </location>
</feature>